<dbReference type="KEGG" id="bcom:BAUCODRAFT_303094"/>
<protein>
    <submittedName>
        <fullName evidence="2">Uncharacterized protein</fullName>
    </submittedName>
</protein>
<evidence type="ECO:0000313" key="2">
    <source>
        <dbReference type="EMBL" id="EMC91748.1"/>
    </source>
</evidence>
<keyword evidence="3" id="KW-1185">Reference proteome</keyword>
<evidence type="ECO:0000313" key="3">
    <source>
        <dbReference type="Proteomes" id="UP000011761"/>
    </source>
</evidence>
<proteinExistence type="predicted"/>
<name>M2MK94_BAUPA</name>
<accession>M2MK94</accession>
<gene>
    <name evidence="2" type="ORF">BAUCODRAFT_303094</name>
</gene>
<dbReference type="EMBL" id="KB445563">
    <property type="protein sequence ID" value="EMC91748.1"/>
    <property type="molecule type" value="Genomic_DNA"/>
</dbReference>
<dbReference type="HOGENOM" id="CLU_2849321_0_0_1"/>
<dbReference type="GeneID" id="19111191"/>
<dbReference type="AlphaFoldDB" id="M2MK94"/>
<dbReference type="RefSeq" id="XP_007681198.1">
    <property type="nucleotide sequence ID" value="XM_007683008.1"/>
</dbReference>
<reference evidence="2 3" key="1">
    <citation type="journal article" date="2012" name="PLoS Pathog.">
        <title>Diverse lifestyles and strategies of plant pathogenesis encoded in the genomes of eighteen Dothideomycetes fungi.</title>
        <authorList>
            <person name="Ohm R.A."/>
            <person name="Feau N."/>
            <person name="Henrissat B."/>
            <person name="Schoch C.L."/>
            <person name="Horwitz B.A."/>
            <person name="Barry K.W."/>
            <person name="Condon B.J."/>
            <person name="Copeland A.C."/>
            <person name="Dhillon B."/>
            <person name="Glaser F."/>
            <person name="Hesse C.N."/>
            <person name="Kosti I."/>
            <person name="LaButti K."/>
            <person name="Lindquist E.A."/>
            <person name="Lucas S."/>
            <person name="Salamov A.A."/>
            <person name="Bradshaw R.E."/>
            <person name="Ciuffetti L."/>
            <person name="Hamelin R.C."/>
            <person name="Kema G.H.J."/>
            <person name="Lawrence C."/>
            <person name="Scott J.A."/>
            <person name="Spatafora J.W."/>
            <person name="Turgeon B.G."/>
            <person name="de Wit P.J.G.M."/>
            <person name="Zhong S."/>
            <person name="Goodwin S.B."/>
            <person name="Grigoriev I.V."/>
        </authorList>
    </citation>
    <scope>NUCLEOTIDE SEQUENCE [LARGE SCALE GENOMIC DNA]</scope>
    <source>
        <strain evidence="2 3">UAMH 10762</strain>
    </source>
</reference>
<evidence type="ECO:0000256" key="1">
    <source>
        <dbReference type="SAM" id="MobiDB-lite"/>
    </source>
</evidence>
<organism evidence="2 3">
    <name type="scientific">Baudoinia panamericana (strain UAMH 10762)</name>
    <name type="common">Angels' share fungus</name>
    <name type="synonym">Baudoinia compniacensis (strain UAMH 10762)</name>
    <dbReference type="NCBI Taxonomy" id="717646"/>
    <lineage>
        <taxon>Eukaryota</taxon>
        <taxon>Fungi</taxon>
        <taxon>Dikarya</taxon>
        <taxon>Ascomycota</taxon>
        <taxon>Pezizomycotina</taxon>
        <taxon>Dothideomycetes</taxon>
        <taxon>Dothideomycetidae</taxon>
        <taxon>Mycosphaerellales</taxon>
        <taxon>Teratosphaeriaceae</taxon>
        <taxon>Baudoinia</taxon>
    </lineage>
</organism>
<dbReference type="Proteomes" id="UP000011761">
    <property type="component" value="Unassembled WGS sequence"/>
</dbReference>
<feature type="region of interest" description="Disordered" evidence="1">
    <location>
        <begin position="36"/>
        <end position="65"/>
    </location>
</feature>
<sequence length="65" mass="7101">MILSRSSARCQDTMTRCTRSGAVATIRRAINFPRLDGSGAVDRKRRRSHRVAQQQCAGPALSSLA</sequence>